<dbReference type="EMBL" id="BTGU01020178">
    <property type="protein sequence ID" value="GMN75731.1"/>
    <property type="molecule type" value="Genomic_DNA"/>
</dbReference>
<evidence type="ECO:0000313" key="2">
    <source>
        <dbReference type="EMBL" id="GMN75731.1"/>
    </source>
</evidence>
<organism evidence="2 3">
    <name type="scientific">Ficus carica</name>
    <name type="common">Common fig</name>
    <dbReference type="NCBI Taxonomy" id="3494"/>
    <lineage>
        <taxon>Eukaryota</taxon>
        <taxon>Viridiplantae</taxon>
        <taxon>Streptophyta</taxon>
        <taxon>Embryophyta</taxon>
        <taxon>Tracheophyta</taxon>
        <taxon>Spermatophyta</taxon>
        <taxon>Magnoliopsida</taxon>
        <taxon>eudicotyledons</taxon>
        <taxon>Gunneridae</taxon>
        <taxon>Pentapetalae</taxon>
        <taxon>rosids</taxon>
        <taxon>fabids</taxon>
        <taxon>Rosales</taxon>
        <taxon>Moraceae</taxon>
        <taxon>Ficeae</taxon>
        <taxon>Ficus</taxon>
    </lineage>
</organism>
<sequence>MRHRLGSVKQARSKGLVTHYFQVRKPSCRAISSCPDPPSSAAYSFSGSNSVTKV</sequence>
<proteinExistence type="predicted"/>
<reference evidence="2" key="1">
    <citation type="submission" date="2023-07" db="EMBL/GenBank/DDBJ databases">
        <title>draft genome sequence of fig (Ficus carica).</title>
        <authorList>
            <person name="Takahashi T."/>
            <person name="Nishimura K."/>
        </authorList>
    </citation>
    <scope>NUCLEOTIDE SEQUENCE</scope>
</reference>
<name>A0AA88EJ01_FICCA</name>
<feature type="region of interest" description="Disordered" evidence="1">
    <location>
        <begin position="32"/>
        <end position="54"/>
    </location>
</feature>
<evidence type="ECO:0000313" key="3">
    <source>
        <dbReference type="Proteomes" id="UP001187192"/>
    </source>
</evidence>
<dbReference type="AlphaFoldDB" id="A0AA88EJ01"/>
<evidence type="ECO:0000256" key="1">
    <source>
        <dbReference type="SAM" id="MobiDB-lite"/>
    </source>
</evidence>
<dbReference type="Proteomes" id="UP001187192">
    <property type="component" value="Unassembled WGS sequence"/>
</dbReference>
<gene>
    <name evidence="2" type="ORF">TIFTF001_056266</name>
</gene>
<comment type="caution">
    <text evidence="2">The sequence shown here is derived from an EMBL/GenBank/DDBJ whole genome shotgun (WGS) entry which is preliminary data.</text>
</comment>
<accession>A0AA88EJ01</accession>
<keyword evidence="3" id="KW-1185">Reference proteome</keyword>
<protein>
    <submittedName>
        <fullName evidence="2">Uncharacterized protein</fullName>
    </submittedName>
</protein>
<feature type="compositionally biased region" description="Low complexity" evidence="1">
    <location>
        <begin position="39"/>
        <end position="54"/>
    </location>
</feature>